<organism evidence="2 3">
    <name type="scientific">Serendipita indica (strain DSM 11827)</name>
    <name type="common">Root endophyte fungus</name>
    <name type="synonym">Piriformospora indica</name>
    <dbReference type="NCBI Taxonomy" id="1109443"/>
    <lineage>
        <taxon>Eukaryota</taxon>
        <taxon>Fungi</taxon>
        <taxon>Dikarya</taxon>
        <taxon>Basidiomycota</taxon>
        <taxon>Agaricomycotina</taxon>
        <taxon>Agaricomycetes</taxon>
        <taxon>Sebacinales</taxon>
        <taxon>Serendipitaceae</taxon>
        <taxon>Serendipita</taxon>
    </lineage>
</organism>
<dbReference type="EMBL" id="CAFZ01000132">
    <property type="protein sequence ID" value="CCA71726.1"/>
    <property type="molecule type" value="Genomic_DNA"/>
</dbReference>
<keyword evidence="1" id="KW-0472">Membrane</keyword>
<protein>
    <submittedName>
        <fullName evidence="2">Uncharacterized protein</fullName>
    </submittedName>
</protein>
<reference evidence="2 3" key="1">
    <citation type="journal article" date="2011" name="PLoS Pathog.">
        <title>Endophytic Life Strategies Decoded by Genome and Transcriptome Analyses of the Mutualistic Root Symbiont Piriformospora indica.</title>
        <authorList>
            <person name="Zuccaro A."/>
            <person name="Lahrmann U."/>
            <person name="Guldener U."/>
            <person name="Langen G."/>
            <person name="Pfiffi S."/>
            <person name="Biedenkopf D."/>
            <person name="Wong P."/>
            <person name="Samans B."/>
            <person name="Grimm C."/>
            <person name="Basiewicz M."/>
            <person name="Murat C."/>
            <person name="Martin F."/>
            <person name="Kogel K.H."/>
        </authorList>
    </citation>
    <scope>NUCLEOTIDE SEQUENCE [LARGE SCALE GENOMIC DNA]</scope>
    <source>
        <strain evidence="2 3">DSM 11827</strain>
    </source>
</reference>
<evidence type="ECO:0000256" key="1">
    <source>
        <dbReference type="SAM" id="Phobius"/>
    </source>
</evidence>
<keyword evidence="3" id="KW-1185">Reference proteome</keyword>
<gene>
    <name evidence="2" type="ORF">PIIN_05661</name>
</gene>
<dbReference type="InParanoid" id="G4TK94"/>
<comment type="caution">
    <text evidence="2">The sequence shown here is derived from an EMBL/GenBank/DDBJ whole genome shotgun (WGS) entry which is preliminary data.</text>
</comment>
<dbReference type="AlphaFoldDB" id="G4TK94"/>
<evidence type="ECO:0000313" key="2">
    <source>
        <dbReference type="EMBL" id="CCA71726.1"/>
    </source>
</evidence>
<accession>G4TK94</accession>
<dbReference type="OrthoDB" id="3156427at2759"/>
<keyword evidence="1" id="KW-0812">Transmembrane</keyword>
<dbReference type="HOGENOM" id="CLU_950337_0_0_1"/>
<keyword evidence="1" id="KW-1133">Transmembrane helix</keyword>
<name>G4TK94_SERID</name>
<proteinExistence type="predicted"/>
<feature type="transmembrane region" description="Helical" evidence="1">
    <location>
        <begin position="270"/>
        <end position="289"/>
    </location>
</feature>
<sequence length="293" mass="33081">MDLTSSYGTTLDLDERPADILEILAMLVPSIEITMASLYDLQVALNEINGRRYTRRFADIRTSIKAQWEIMIQILRQTHAFATDVAYLRRHMRKSTLTDVQEALDDMSAEAVKLKAASSLLSQEHLESLSSYIEHFKVLKHHLRAQDFLESSRPYEDPNAKRVGKRALKELNCGLEGIQTALDLQSKFWSDQVVACQACRQALVRGFEPQDKAWMVQLTSEWKQYESGVEKAIHSITKVSDALTISATRAGKRNVRGTSHPGNERGDGTLFSLAAVFFVVILMALLGYFQGIW</sequence>
<dbReference type="Proteomes" id="UP000007148">
    <property type="component" value="Unassembled WGS sequence"/>
</dbReference>
<evidence type="ECO:0000313" key="3">
    <source>
        <dbReference type="Proteomes" id="UP000007148"/>
    </source>
</evidence>